<protein>
    <submittedName>
        <fullName evidence="1">Uncharacterized protein</fullName>
    </submittedName>
</protein>
<sequence>MTRAVSAVNVCCRKQPPIRDRINGAAVTRDALNGISRTLLPVEERCCRAGRLDLIRPEEPLCAPGTVWVPAACSAHCLLAPG</sequence>
<dbReference type="AlphaFoldDB" id="A0AAV7MIY8"/>
<reference evidence="1" key="1">
    <citation type="journal article" date="2022" name="bioRxiv">
        <title>Sequencing and chromosome-scale assembly of the giantPleurodeles waltlgenome.</title>
        <authorList>
            <person name="Brown T."/>
            <person name="Elewa A."/>
            <person name="Iarovenko S."/>
            <person name="Subramanian E."/>
            <person name="Araus A.J."/>
            <person name="Petzold A."/>
            <person name="Susuki M."/>
            <person name="Suzuki K.-i.T."/>
            <person name="Hayashi T."/>
            <person name="Toyoda A."/>
            <person name="Oliveira C."/>
            <person name="Osipova E."/>
            <person name="Leigh N.D."/>
            <person name="Simon A."/>
            <person name="Yun M.H."/>
        </authorList>
    </citation>
    <scope>NUCLEOTIDE SEQUENCE</scope>
    <source>
        <strain evidence="1">20211129_DDA</strain>
        <tissue evidence="1">Liver</tissue>
    </source>
</reference>
<keyword evidence="2" id="KW-1185">Reference proteome</keyword>
<accession>A0AAV7MIY8</accession>
<name>A0AAV7MIY8_PLEWA</name>
<gene>
    <name evidence="1" type="ORF">NDU88_000739</name>
</gene>
<evidence type="ECO:0000313" key="2">
    <source>
        <dbReference type="Proteomes" id="UP001066276"/>
    </source>
</evidence>
<dbReference type="EMBL" id="JANPWB010000013">
    <property type="protein sequence ID" value="KAJ1103312.1"/>
    <property type="molecule type" value="Genomic_DNA"/>
</dbReference>
<proteinExistence type="predicted"/>
<dbReference type="Proteomes" id="UP001066276">
    <property type="component" value="Chromosome 9"/>
</dbReference>
<evidence type="ECO:0000313" key="1">
    <source>
        <dbReference type="EMBL" id="KAJ1103312.1"/>
    </source>
</evidence>
<organism evidence="1 2">
    <name type="scientific">Pleurodeles waltl</name>
    <name type="common">Iberian ribbed newt</name>
    <dbReference type="NCBI Taxonomy" id="8319"/>
    <lineage>
        <taxon>Eukaryota</taxon>
        <taxon>Metazoa</taxon>
        <taxon>Chordata</taxon>
        <taxon>Craniata</taxon>
        <taxon>Vertebrata</taxon>
        <taxon>Euteleostomi</taxon>
        <taxon>Amphibia</taxon>
        <taxon>Batrachia</taxon>
        <taxon>Caudata</taxon>
        <taxon>Salamandroidea</taxon>
        <taxon>Salamandridae</taxon>
        <taxon>Pleurodelinae</taxon>
        <taxon>Pleurodeles</taxon>
    </lineage>
</organism>
<comment type="caution">
    <text evidence="1">The sequence shown here is derived from an EMBL/GenBank/DDBJ whole genome shotgun (WGS) entry which is preliminary data.</text>
</comment>